<gene>
    <name evidence="2" type="ORF">D8I35_03130</name>
</gene>
<dbReference type="Gene3D" id="3.30.160.160">
    <property type="entry name" value="YegP-like"/>
    <property type="match status" value="1"/>
</dbReference>
<accession>A0A3M6QZ15</accession>
<dbReference type="AlphaFoldDB" id="A0A3M6QZ15"/>
<sequence>MASIAYFYVYKDNASEWRWRYVATNGKTIAVSSESYNNLVDCEHSVGLMKASSSAVTIGDDSYKRLRP</sequence>
<dbReference type="Pfam" id="PF07411">
    <property type="entry name" value="DUF1508"/>
    <property type="match status" value="1"/>
</dbReference>
<evidence type="ECO:0000259" key="1">
    <source>
        <dbReference type="Pfam" id="PF07411"/>
    </source>
</evidence>
<comment type="caution">
    <text evidence="2">The sequence shown here is derived from an EMBL/GenBank/DDBJ whole genome shotgun (WGS) entry which is preliminary data.</text>
</comment>
<feature type="domain" description="DUF1508" evidence="1">
    <location>
        <begin position="12"/>
        <end position="55"/>
    </location>
</feature>
<dbReference type="EMBL" id="RDQO01000001">
    <property type="protein sequence ID" value="RMX08133.1"/>
    <property type="molecule type" value="Genomic_DNA"/>
</dbReference>
<dbReference type="InterPro" id="IPR010879">
    <property type="entry name" value="DUF1508"/>
</dbReference>
<name>A0A3M6QZ15_9BURK</name>
<keyword evidence="3" id="KW-1185">Reference proteome</keyword>
<dbReference type="RefSeq" id="WP_122226256.1">
    <property type="nucleotide sequence ID" value="NZ_RDQO01000001.1"/>
</dbReference>
<dbReference type="InterPro" id="IPR036913">
    <property type="entry name" value="YegP-like_sf"/>
</dbReference>
<dbReference type="SUPFAM" id="SSF160113">
    <property type="entry name" value="YegP-like"/>
    <property type="match status" value="1"/>
</dbReference>
<protein>
    <submittedName>
        <fullName evidence="2">DUF1508 domain-containing protein</fullName>
    </submittedName>
</protein>
<organism evidence="2 3">
    <name type="scientific">Corticibacter populi</name>
    <dbReference type="NCBI Taxonomy" id="1550736"/>
    <lineage>
        <taxon>Bacteria</taxon>
        <taxon>Pseudomonadati</taxon>
        <taxon>Pseudomonadota</taxon>
        <taxon>Betaproteobacteria</taxon>
        <taxon>Burkholderiales</taxon>
        <taxon>Comamonadaceae</taxon>
        <taxon>Corticibacter</taxon>
    </lineage>
</organism>
<dbReference type="Proteomes" id="UP000278006">
    <property type="component" value="Unassembled WGS sequence"/>
</dbReference>
<proteinExistence type="predicted"/>
<evidence type="ECO:0000313" key="2">
    <source>
        <dbReference type="EMBL" id="RMX08133.1"/>
    </source>
</evidence>
<evidence type="ECO:0000313" key="3">
    <source>
        <dbReference type="Proteomes" id="UP000278006"/>
    </source>
</evidence>
<reference evidence="2 3" key="1">
    <citation type="submission" date="2018-10" db="EMBL/GenBank/DDBJ databases">
        <title>Draft genome of Cortibacter populi DSM10536.</title>
        <authorList>
            <person name="Bernier A.-M."/>
            <person name="Bernard K."/>
        </authorList>
    </citation>
    <scope>NUCLEOTIDE SEQUENCE [LARGE SCALE GENOMIC DNA]</scope>
    <source>
        <strain evidence="2 3">DSM 105136</strain>
    </source>
</reference>
<dbReference type="OrthoDB" id="9802792at2"/>